<dbReference type="GeneID" id="58562122"/>
<dbReference type="InterPro" id="IPR021344">
    <property type="entry name" value="DUF2970"/>
</dbReference>
<accession>A0A1W0CQK1</accession>
<gene>
    <name evidence="3" type="ORF">B0T45_02275</name>
    <name evidence="2" type="ORF">J1C50_00575</name>
</gene>
<keyword evidence="1" id="KW-0812">Transmembrane</keyword>
<comment type="caution">
    <text evidence="3">The sequence shown here is derived from an EMBL/GenBank/DDBJ whole genome shotgun (WGS) entry which is preliminary data.</text>
</comment>
<dbReference type="EMBL" id="JAFLRD010000001">
    <property type="protein sequence ID" value="MBO0413988.1"/>
    <property type="molecule type" value="Genomic_DNA"/>
</dbReference>
<feature type="transmembrane region" description="Helical" evidence="1">
    <location>
        <begin position="33"/>
        <end position="53"/>
    </location>
</feature>
<evidence type="ECO:0000256" key="1">
    <source>
        <dbReference type="SAM" id="Phobius"/>
    </source>
</evidence>
<dbReference type="Proteomes" id="UP000664349">
    <property type="component" value="Unassembled WGS sequence"/>
</dbReference>
<organism evidence="3 4">
    <name type="scientific">Chromobacterium haemolyticum</name>
    <dbReference type="NCBI Taxonomy" id="394935"/>
    <lineage>
        <taxon>Bacteria</taxon>
        <taxon>Pseudomonadati</taxon>
        <taxon>Pseudomonadota</taxon>
        <taxon>Betaproteobacteria</taxon>
        <taxon>Neisseriales</taxon>
        <taxon>Chromobacteriaceae</taxon>
        <taxon>Chromobacterium</taxon>
    </lineage>
</organism>
<dbReference type="EMBL" id="MUKV01000002">
    <property type="protein sequence ID" value="OQS43557.1"/>
    <property type="molecule type" value="Genomic_DNA"/>
</dbReference>
<dbReference type="RefSeq" id="WP_081554436.1">
    <property type="nucleotide sequence ID" value="NZ_AP019312.1"/>
</dbReference>
<evidence type="ECO:0000313" key="2">
    <source>
        <dbReference type="EMBL" id="MBO0413988.1"/>
    </source>
</evidence>
<reference evidence="2 5" key="2">
    <citation type="submission" date="2021-03" db="EMBL/GenBank/DDBJ databases">
        <title>First Case of infection caused by Chromobacterium haemolyticum derived from water in China.</title>
        <authorList>
            <person name="Chen J."/>
            <person name="Liu C."/>
        </authorList>
    </citation>
    <scope>NUCLEOTIDE SEQUENCE [LARGE SCALE GENOMIC DNA]</scope>
    <source>
        <strain evidence="2 5">WJ-5</strain>
    </source>
</reference>
<sequence length="58" mass="6331">MRAWQGVQAVLSAFFGVRRKADAREDSKLSPLQLILTALFLAATFIGVLLLVVRLATS</sequence>
<keyword evidence="5" id="KW-1185">Reference proteome</keyword>
<keyword evidence="1" id="KW-0472">Membrane</keyword>
<evidence type="ECO:0000313" key="5">
    <source>
        <dbReference type="Proteomes" id="UP000664349"/>
    </source>
</evidence>
<proteinExistence type="predicted"/>
<keyword evidence="1" id="KW-1133">Transmembrane helix</keyword>
<dbReference type="Pfam" id="PF11174">
    <property type="entry name" value="DUF2970"/>
    <property type="match status" value="1"/>
</dbReference>
<name>A0A1W0CQK1_9NEIS</name>
<reference evidence="3 4" key="1">
    <citation type="submission" date="2017-02" db="EMBL/GenBank/DDBJ databases">
        <title>Chromobacterium haemolyticum H5244.</title>
        <authorList>
            <person name="Gulvik C.A."/>
        </authorList>
    </citation>
    <scope>NUCLEOTIDE SEQUENCE [LARGE SCALE GENOMIC DNA]</scope>
    <source>
        <strain evidence="3 4">H5244</strain>
    </source>
</reference>
<evidence type="ECO:0000313" key="4">
    <source>
        <dbReference type="Proteomes" id="UP000192721"/>
    </source>
</evidence>
<dbReference type="OrthoDB" id="8595992at2"/>
<protein>
    <submittedName>
        <fullName evidence="2">DUF2970 domain-containing protein</fullName>
    </submittedName>
</protein>
<evidence type="ECO:0000313" key="3">
    <source>
        <dbReference type="EMBL" id="OQS43557.1"/>
    </source>
</evidence>
<dbReference type="AlphaFoldDB" id="A0A1W0CQK1"/>
<dbReference type="Proteomes" id="UP000192721">
    <property type="component" value="Unassembled WGS sequence"/>
</dbReference>